<feature type="compositionally biased region" description="Basic and acidic residues" evidence="11">
    <location>
        <begin position="27"/>
        <end position="39"/>
    </location>
</feature>
<proteinExistence type="inferred from homology"/>
<name>A0A1C3HFK4_SERMA</name>
<evidence type="ECO:0000256" key="6">
    <source>
        <dbReference type="ARBA" id="ARBA00022692"/>
    </source>
</evidence>
<keyword evidence="10" id="KW-0472">Membrane</keyword>
<protein>
    <submittedName>
        <fullName evidence="13">Colicin-B</fullName>
    </submittedName>
</protein>
<dbReference type="GO" id="GO:0050829">
    <property type="term" value="P:defense response to Gram-negative bacterium"/>
    <property type="evidence" value="ECO:0007669"/>
    <property type="project" value="InterPro"/>
</dbReference>
<keyword evidence="9" id="KW-0078">Bacteriocin</keyword>
<comment type="similarity">
    <text evidence="4">Belongs to the channel forming colicin family.</text>
</comment>
<comment type="function">
    <text evidence="2">Colicins are polypeptide toxins produced by and active against E.coli and closely related bacteria.</text>
</comment>
<accession>A0A1C3HFK4</accession>
<comment type="function">
    <text evidence="1">This colicin is a channel-forming colicin. This class of transmembrane toxins depolarize the cytoplasmic membrane, leading to dissipation of cellular energy.</text>
</comment>
<keyword evidence="8" id="KW-0044">Antibiotic</keyword>
<keyword evidence="6" id="KW-0812">Transmembrane</keyword>
<feature type="region of interest" description="Disordered" evidence="11">
    <location>
        <begin position="1"/>
        <end position="49"/>
    </location>
</feature>
<evidence type="ECO:0000256" key="9">
    <source>
        <dbReference type="ARBA" id="ARBA00023048"/>
    </source>
</evidence>
<feature type="domain" description="Channel forming colicins" evidence="12">
    <location>
        <begin position="258"/>
        <end position="438"/>
    </location>
</feature>
<evidence type="ECO:0000256" key="4">
    <source>
        <dbReference type="ARBA" id="ARBA00007595"/>
    </source>
</evidence>
<dbReference type="Pfam" id="PF01024">
    <property type="entry name" value="Colicin"/>
    <property type="match status" value="1"/>
</dbReference>
<evidence type="ECO:0000256" key="1">
    <source>
        <dbReference type="ARBA" id="ARBA00002178"/>
    </source>
</evidence>
<evidence type="ECO:0000256" key="5">
    <source>
        <dbReference type="ARBA" id="ARBA00022529"/>
    </source>
</evidence>
<keyword evidence="7" id="KW-1133">Transmembrane helix</keyword>
<evidence type="ECO:0000256" key="8">
    <source>
        <dbReference type="ARBA" id="ARBA00023022"/>
    </source>
</evidence>
<dbReference type="GO" id="GO:0031640">
    <property type="term" value="P:killing of cells of another organism"/>
    <property type="evidence" value="ECO:0007669"/>
    <property type="project" value="UniProtKB-KW"/>
</dbReference>
<evidence type="ECO:0000256" key="7">
    <source>
        <dbReference type="ARBA" id="ARBA00022989"/>
    </source>
</evidence>
<dbReference type="Gene3D" id="1.10.490.30">
    <property type="entry name" value="Colicin"/>
    <property type="match status" value="1"/>
</dbReference>
<comment type="subcellular location">
    <subcellularLocation>
        <location evidence="3">Membrane</location>
    </subcellularLocation>
</comment>
<evidence type="ECO:0000256" key="10">
    <source>
        <dbReference type="ARBA" id="ARBA00023136"/>
    </source>
</evidence>
<sequence>MPGFNYGGKGDGTNWSSERGTGPEPGGGDKGHSGDRDRGGAGVGNSPEQQQIAAIQNDPALRMKLAAVIKAARRINPDAKLHIESVSPSGTLSLSATGLTADQAKHIGLGGLVMGVNAKGVTVAIGDIETGHARKPSTPGKGGNNGLNAGQIGASSLGSFVTDSHRDRPVSGWHGNGKTGEFSTTRTTGSYYGFHHLKVEKQDGVATYSLYYKANKNRPAFIAVVRGDNLNAMEVKYANGKPVKSPGSVKTIVKDFVEYQNAELKAIKDGVSLAAGINKDIAEKIGAKYAKLAKDLEAGIQGKYIRNVQDAEKTYEQLTKGLNKKLKAQDKAAIVAWLKMIDAEQYARNARVLGKVFTGVDWAIKGADLVNAAIEGFSTGNWKAFRNQLEALGLSIGAGYTLSVIAAFFAPTLVSSTVGIFAFAYLFGWATSYIDAALAGELEKFILEM</sequence>
<dbReference type="PRINTS" id="PR00280">
    <property type="entry name" value="CHANLCOLICIN"/>
</dbReference>
<organism evidence="13">
    <name type="scientific">Serratia marcescens</name>
    <dbReference type="NCBI Taxonomy" id="615"/>
    <lineage>
        <taxon>Bacteria</taxon>
        <taxon>Pseudomonadati</taxon>
        <taxon>Pseudomonadota</taxon>
        <taxon>Gammaproteobacteria</taxon>
        <taxon>Enterobacterales</taxon>
        <taxon>Yersiniaceae</taxon>
        <taxon>Serratia</taxon>
    </lineage>
</organism>
<dbReference type="AlphaFoldDB" id="A0A1C3HFK4"/>
<keyword evidence="5" id="KW-0929">Antimicrobial</keyword>
<reference evidence="13" key="1">
    <citation type="submission" date="2016-05" db="EMBL/GenBank/DDBJ databases">
        <authorList>
            <person name="Cock P.J.A."/>
            <person name="Cock P.J.A."/>
        </authorList>
    </citation>
    <scope>NUCLEOTIDE SEQUENCE</scope>
    <source>
        <strain evidence="13">PWN146_assembly</strain>
    </source>
</reference>
<dbReference type="EMBL" id="LT575490">
    <property type="protein sequence ID" value="SAY43824.1"/>
    <property type="molecule type" value="Genomic_DNA"/>
</dbReference>
<dbReference type="InterPro" id="IPR000293">
    <property type="entry name" value="Channel_colicin_C"/>
</dbReference>
<evidence type="ECO:0000256" key="11">
    <source>
        <dbReference type="SAM" id="MobiDB-lite"/>
    </source>
</evidence>
<dbReference type="GO" id="GO:0140911">
    <property type="term" value="F:pore-forming activity"/>
    <property type="evidence" value="ECO:0007669"/>
    <property type="project" value="InterPro"/>
</dbReference>
<evidence type="ECO:0000256" key="3">
    <source>
        <dbReference type="ARBA" id="ARBA00004370"/>
    </source>
</evidence>
<gene>
    <name evidence="13" type="primary">cba</name>
    <name evidence="13" type="ORF">PWN146_02517</name>
</gene>
<dbReference type="SUPFAM" id="SSF56837">
    <property type="entry name" value="Colicin"/>
    <property type="match status" value="1"/>
</dbReference>
<dbReference type="RefSeq" id="WP_025303322.1">
    <property type="nucleotide sequence ID" value="NZ_JBAJVT010000002.1"/>
</dbReference>
<dbReference type="Gene3D" id="3.30.1120.60">
    <property type="entry name" value="Colicin"/>
    <property type="match status" value="1"/>
</dbReference>
<dbReference type="InterPro" id="IPR038283">
    <property type="entry name" value="Channel_colicin_C_sf"/>
</dbReference>
<evidence type="ECO:0000313" key="13">
    <source>
        <dbReference type="EMBL" id="SAY43824.1"/>
    </source>
</evidence>
<feature type="compositionally biased region" description="Gly residues" evidence="11">
    <location>
        <begin position="1"/>
        <end position="11"/>
    </location>
</feature>
<evidence type="ECO:0000256" key="2">
    <source>
        <dbReference type="ARBA" id="ARBA00003197"/>
    </source>
</evidence>
<evidence type="ECO:0000259" key="12">
    <source>
        <dbReference type="Pfam" id="PF01024"/>
    </source>
</evidence>
<dbReference type="GO" id="GO:0016020">
    <property type="term" value="C:membrane"/>
    <property type="evidence" value="ECO:0007669"/>
    <property type="project" value="UniProtKB-SubCell"/>
</dbReference>